<evidence type="ECO:0000256" key="4">
    <source>
        <dbReference type="ARBA" id="ARBA00022679"/>
    </source>
</evidence>
<keyword evidence="6" id="KW-0735">Signal-anchor</keyword>
<keyword evidence="5 10" id="KW-0812">Transmembrane</keyword>
<dbReference type="Proteomes" id="UP000253472">
    <property type="component" value="Unassembled WGS sequence"/>
</dbReference>
<feature type="transmembrane region" description="Helical" evidence="10">
    <location>
        <begin position="21"/>
        <end position="42"/>
    </location>
</feature>
<comment type="similarity">
    <text evidence="2">Belongs to the BMT family.</text>
</comment>
<evidence type="ECO:0000313" key="11">
    <source>
        <dbReference type="EMBL" id="RCK57886.1"/>
    </source>
</evidence>
<keyword evidence="8 10" id="KW-0472">Membrane</keyword>
<dbReference type="EMBL" id="QLNQ01000028">
    <property type="protein sequence ID" value="RCK57886.1"/>
    <property type="molecule type" value="Genomic_DNA"/>
</dbReference>
<evidence type="ECO:0000256" key="6">
    <source>
        <dbReference type="ARBA" id="ARBA00022968"/>
    </source>
</evidence>
<evidence type="ECO:0000256" key="2">
    <source>
        <dbReference type="ARBA" id="ARBA00009486"/>
    </source>
</evidence>
<evidence type="ECO:0000256" key="1">
    <source>
        <dbReference type="ARBA" id="ARBA00004606"/>
    </source>
</evidence>
<evidence type="ECO:0000256" key="9">
    <source>
        <dbReference type="ARBA" id="ARBA00023316"/>
    </source>
</evidence>
<keyword evidence="9" id="KW-0961">Cell wall biogenesis/degradation</keyword>
<dbReference type="OrthoDB" id="3631276at2759"/>
<evidence type="ECO:0000256" key="5">
    <source>
        <dbReference type="ARBA" id="ARBA00022692"/>
    </source>
</evidence>
<gene>
    <name evidence="11" type="primary">BMT1_9</name>
    <name evidence="11" type="ORF">Cantr_06147</name>
</gene>
<dbReference type="InterPro" id="IPR021988">
    <property type="entry name" value="BMT1"/>
</dbReference>
<evidence type="ECO:0000256" key="7">
    <source>
        <dbReference type="ARBA" id="ARBA00022989"/>
    </source>
</evidence>
<proteinExistence type="inferred from homology"/>
<name>A0A367XW87_9ASCO</name>
<keyword evidence="3 11" id="KW-0328">Glycosyltransferase</keyword>
<dbReference type="GO" id="GO:0016020">
    <property type="term" value="C:membrane"/>
    <property type="evidence" value="ECO:0007669"/>
    <property type="project" value="UniProtKB-SubCell"/>
</dbReference>
<sequence length="648" mass="74711">MFESFQYSKVTNYRHTRIRSIPVLVLLFIIASLSILAVLINLNYERLQEYVTAITPATSLASPRPANPEKRTVIFPSDFHLPDSQIVDFYTNDLLQELDPEDVIYRSHVGRFPPSTPEGTRFASQLIELFHAMSGAPNMLCLEISNTISVGVSPAYSKDTNLTRVVERFVAENSTYFNELVAFFPDVHEHLSKGVVEKHWFRLMGSSAWLKQYGVHLMASRVVYSSKNQGFPQVSLTYLQVFDRAWNELDNVDLVVPNDDEEEVDGVGQFRVMRYPMIAPVPIFHDITKYTPGKPIGVEDPRIQVVTNARGHEEPVIVFNAHHRRIDQDKTDWLNEYKVRYVNYRSIFVGWLWRTQRGKFNLEEMPNPECDALEYVKVREMEMPGQKRGGSEKNWALILDSGEKAMFGYDKHLYFVYLFENLKILKCPIYEEEVVCEWAYKANDVNKVGLFHGGTELVNINQMLEEHTFSELDEVKKSIPEGRQIWIGFARAVMLHCGCGTNMYRPNLVILMKEIDQYKVAHVSLFLGLGIEVLPWFENGKLCDAKNLIIPNGISSWTIERLQKGRLMDTMAFTITRRDATVDLVYMRGLLHAVLSAPDLWLFEQEQWGFRSDDHINCALADSELFCKVYGELQKAKEDWLNVESRDV</sequence>
<reference evidence="11 12" key="1">
    <citation type="submission" date="2018-06" db="EMBL/GenBank/DDBJ databases">
        <title>Whole genome sequencing of Candida tropicalis (genome annotated by CSBL at Korea University).</title>
        <authorList>
            <person name="Ahn J."/>
        </authorList>
    </citation>
    <scope>NUCLEOTIDE SEQUENCE [LARGE SCALE GENOMIC DNA]</scope>
    <source>
        <strain evidence="11 12">ATCC 20962</strain>
    </source>
</reference>
<protein>
    <submittedName>
        <fullName evidence="11">Beta-mannosyltransferase 1</fullName>
    </submittedName>
</protein>
<evidence type="ECO:0000256" key="10">
    <source>
        <dbReference type="SAM" id="Phobius"/>
    </source>
</evidence>
<evidence type="ECO:0000313" key="12">
    <source>
        <dbReference type="Proteomes" id="UP000253472"/>
    </source>
</evidence>
<organism evidence="11 12">
    <name type="scientific">Candida viswanathii</name>
    <dbReference type="NCBI Taxonomy" id="5486"/>
    <lineage>
        <taxon>Eukaryota</taxon>
        <taxon>Fungi</taxon>
        <taxon>Dikarya</taxon>
        <taxon>Ascomycota</taxon>
        <taxon>Saccharomycotina</taxon>
        <taxon>Pichiomycetes</taxon>
        <taxon>Debaryomycetaceae</taxon>
        <taxon>Candida/Lodderomyces clade</taxon>
        <taxon>Candida</taxon>
    </lineage>
</organism>
<keyword evidence="12" id="KW-1185">Reference proteome</keyword>
<keyword evidence="7 10" id="KW-1133">Transmembrane helix</keyword>
<comment type="caution">
    <text evidence="11">The sequence shown here is derived from an EMBL/GenBank/DDBJ whole genome shotgun (WGS) entry which is preliminary data.</text>
</comment>
<comment type="subcellular location">
    <subcellularLocation>
        <location evidence="1">Membrane</location>
        <topology evidence="1">Single-pass type II membrane protein</topology>
    </subcellularLocation>
</comment>
<dbReference type="GO" id="GO:0000030">
    <property type="term" value="F:mannosyltransferase activity"/>
    <property type="evidence" value="ECO:0007669"/>
    <property type="project" value="InterPro"/>
</dbReference>
<evidence type="ECO:0000256" key="3">
    <source>
        <dbReference type="ARBA" id="ARBA00022676"/>
    </source>
</evidence>
<keyword evidence="4 11" id="KW-0808">Transferase</keyword>
<dbReference type="Pfam" id="PF12141">
    <property type="entry name" value="BMT"/>
    <property type="match status" value="1"/>
</dbReference>
<dbReference type="STRING" id="5486.A0A367XW87"/>
<dbReference type="GO" id="GO:0071555">
    <property type="term" value="P:cell wall organization"/>
    <property type="evidence" value="ECO:0007669"/>
    <property type="project" value="UniProtKB-KW"/>
</dbReference>
<accession>A0A367XW87</accession>
<dbReference type="AlphaFoldDB" id="A0A367XW87"/>
<evidence type="ECO:0000256" key="8">
    <source>
        <dbReference type="ARBA" id="ARBA00023136"/>
    </source>
</evidence>